<gene>
    <name evidence="2" type="ORF">EG028_00550</name>
</gene>
<dbReference type="AlphaFoldDB" id="A0A3N4MFM1"/>
<sequence length="305" mass="33852">MQHMKRYIWGFMLCLLAQQAGAQTWGNTSTQVAPLGTQYFQNQYLGNPSFAGVDTGLHLNGAYRRQWNDVPGAPVAMAFTADYLVGKRVGAGLNIFRDEAGLITRTRVSVTYAYHLPLSLSGRQKLHFGLSAGLRNDRLDLSKLNGDATDPSLNLFNRRDNYFDVDFGVAYTDGHLNIQAALPNVVGYFQSDNKDIANSSTWFTAVSYRVDVGEGFTSIEPKVCFRAVRGFDNIFDFGANIALLNNWVNVFGMYHTSQNFTVGAGFSYRTRFGLQLIYSTQTAGLKNYLGDNFTLGLTVNLFDGK</sequence>
<dbReference type="NCBIfam" id="TIGR03519">
    <property type="entry name" value="T9SS_PorP_fam"/>
    <property type="match status" value="1"/>
</dbReference>
<feature type="chain" id="PRO_5018230324" evidence="1">
    <location>
        <begin position="23"/>
        <end position="305"/>
    </location>
</feature>
<feature type="signal peptide" evidence="1">
    <location>
        <begin position="1"/>
        <end position="22"/>
    </location>
</feature>
<dbReference type="OrthoDB" id="891773at2"/>
<reference evidence="3" key="1">
    <citation type="submission" date="2018-11" db="EMBL/GenBank/DDBJ databases">
        <title>Chitinophaga lutea sp.nov., isolate from arsenic contaminated soil.</title>
        <authorList>
            <person name="Zong Y."/>
        </authorList>
    </citation>
    <scope>NUCLEOTIDE SEQUENCE [LARGE SCALE GENOMIC DNA]</scope>
    <source>
        <strain evidence="3">YLT18</strain>
    </source>
</reference>
<protein>
    <submittedName>
        <fullName evidence="2">Type IX secretion system membrane protein PorP/SprF</fullName>
    </submittedName>
</protein>
<keyword evidence="1" id="KW-0732">Signal</keyword>
<keyword evidence="3" id="KW-1185">Reference proteome</keyword>
<evidence type="ECO:0000256" key="1">
    <source>
        <dbReference type="SAM" id="SignalP"/>
    </source>
</evidence>
<evidence type="ECO:0000313" key="3">
    <source>
        <dbReference type="Proteomes" id="UP000279089"/>
    </source>
</evidence>
<dbReference type="Pfam" id="PF11751">
    <property type="entry name" value="PorP_SprF"/>
    <property type="match status" value="1"/>
</dbReference>
<accession>A0A3N4MFM1</accession>
<dbReference type="EMBL" id="RMBX01000001">
    <property type="protein sequence ID" value="RPD42822.1"/>
    <property type="molecule type" value="Genomic_DNA"/>
</dbReference>
<dbReference type="InterPro" id="IPR019861">
    <property type="entry name" value="PorP/SprF_Bacteroidetes"/>
</dbReference>
<name>A0A3N4MFM1_9BACT</name>
<dbReference type="Proteomes" id="UP000279089">
    <property type="component" value="Unassembled WGS sequence"/>
</dbReference>
<proteinExistence type="predicted"/>
<comment type="caution">
    <text evidence="2">The sequence shown here is derived from an EMBL/GenBank/DDBJ whole genome shotgun (WGS) entry which is preliminary data.</text>
</comment>
<organism evidence="2 3">
    <name type="scientific">Chitinophaga barathri</name>
    <dbReference type="NCBI Taxonomy" id="1647451"/>
    <lineage>
        <taxon>Bacteria</taxon>
        <taxon>Pseudomonadati</taxon>
        <taxon>Bacteroidota</taxon>
        <taxon>Chitinophagia</taxon>
        <taxon>Chitinophagales</taxon>
        <taxon>Chitinophagaceae</taxon>
        <taxon>Chitinophaga</taxon>
    </lineage>
</organism>
<evidence type="ECO:0000313" key="2">
    <source>
        <dbReference type="EMBL" id="RPD42822.1"/>
    </source>
</evidence>